<name>A0A1Y6L0J0_9GAMM</name>
<accession>A0A1Y6L0J0</accession>
<dbReference type="InterPro" id="IPR027385">
    <property type="entry name" value="Beta-barrel_OMP"/>
</dbReference>
<keyword evidence="1 2" id="KW-0732">Signal</keyword>
<reference evidence="5" key="1">
    <citation type="submission" date="2017-06" db="EMBL/GenBank/DDBJ databases">
        <authorList>
            <person name="Rodrigo-Torres L."/>
            <person name="Arahal R. D."/>
            <person name="Lucena T."/>
        </authorList>
    </citation>
    <scope>NUCLEOTIDE SEQUENCE [LARGE SCALE GENOMIC DNA]</scope>
    <source>
        <strain evidence="5">type strain: CECT 9192</strain>
    </source>
</reference>
<evidence type="ECO:0000259" key="3">
    <source>
        <dbReference type="Pfam" id="PF13505"/>
    </source>
</evidence>
<dbReference type="EMBL" id="FYAH01000003">
    <property type="protein sequence ID" value="SMY16925.1"/>
    <property type="molecule type" value="Genomic_DNA"/>
</dbReference>
<feature type="domain" description="Outer membrane protein beta-barrel" evidence="3">
    <location>
        <begin position="15"/>
        <end position="204"/>
    </location>
</feature>
<dbReference type="SUPFAM" id="SSF56925">
    <property type="entry name" value="OMPA-like"/>
    <property type="match status" value="1"/>
</dbReference>
<dbReference type="RefSeq" id="WP_087820910.1">
    <property type="nucleotide sequence ID" value="NZ_FYAH01000003.1"/>
</dbReference>
<keyword evidence="5" id="KW-1185">Reference proteome</keyword>
<evidence type="ECO:0000313" key="5">
    <source>
        <dbReference type="Proteomes" id="UP000196485"/>
    </source>
</evidence>
<sequence>MKKLVIATVMCSLLSSYAVASENNTAVNKYKGFYVGGGVGTTDFHDKLGSEMSKINNIGLSTKSDAAYKVITGYQFNRIVSIEAQYTSYGDTKYTAVSEGEKSHFKIKQQSYSIAANIGYTFDNGLRPFATAGLGQMFIKSGGFKKDGGLYRLGAGVEYQIKQIPGLGMRVAYEADLYTLQNPETGKKYNQSVGSWYVGTTYKF</sequence>
<proteinExistence type="predicted"/>
<dbReference type="InterPro" id="IPR011250">
    <property type="entry name" value="OMP/PagP_B-barrel"/>
</dbReference>
<dbReference type="Gene3D" id="2.40.160.20">
    <property type="match status" value="1"/>
</dbReference>
<evidence type="ECO:0000256" key="2">
    <source>
        <dbReference type="SAM" id="SignalP"/>
    </source>
</evidence>
<dbReference type="Pfam" id="PF13505">
    <property type="entry name" value="OMP_b-brl"/>
    <property type="match status" value="1"/>
</dbReference>
<feature type="signal peptide" evidence="2">
    <location>
        <begin position="1"/>
        <end position="20"/>
    </location>
</feature>
<feature type="chain" id="PRO_5012193237" evidence="2">
    <location>
        <begin position="21"/>
        <end position="204"/>
    </location>
</feature>
<evidence type="ECO:0000256" key="1">
    <source>
        <dbReference type="ARBA" id="ARBA00022729"/>
    </source>
</evidence>
<evidence type="ECO:0000313" key="4">
    <source>
        <dbReference type="EMBL" id="SMY16925.1"/>
    </source>
</evidence>
<dbReference type="Proteomes" id="UP000196485">
    <property type="component" value="Unassembled WGS sequence"/>
</dbReference>
<protein>
    <submittedName>
        <fullName evidence="4">Outer membrane protein A</fullName>
    </submittedName>
</protein>
<organism evidence="4 5">
    <name type="scientific">Photobacterium aquimaris</name>
    <dbReference type="NCBI Taxonomy" id="512643"/>
    <lineage>
        <taxon>Bacteria</taxon>
        <taxon>Pseudomonadati</taxon>
        <taxon>Pseudomonadota</taxon>
        <taxon>Gammaproteobacteria</taxon>
        <taxon>Vibrionales</taxon>
        <taxon>Vibrionaceae</taxon>
        <taxon>Photobacterium</taxon>
    </lineage>
</organism>
<dbReference type="AlphaFoldDB" id="A0A1Y6L0J0"/>
<gene>
    <name evidence="4" type="ORF">PAQU9191_02165</name>
</gene>